<keyword evidence="10 11" id="KW-0482">Metalloprotease</keyword>
<evidence type="ECO:0000256" key="10">
    <source>
        <dbReference type="ARBA" id="ARBA00023049"/>
    </source>
</evidence>
<comment type="cofactor">
    <cofactor evidence="2">
        <name>Zn(2+)</name>
        <dbReference type="ChEBI" id="CHEBI:29105"/>
    </cofactor>
</comment>
<comment type="caution">
    <text evidence="13">The sequence shown here is derived from an EMBL/GenBank/DDBJ whole genome shotgun (WGS) entry which is preliminary data.</text>
</comment>
<comment type="similarity">
    <text evidence="3 11">Belongs to the peptidase M18 family.</text>
</comment>
<proteinExistence type="inferred from homology"/>
<feature type="compositionally biased region" description="Low complexity" evidence="12">
    <location>
        <begin position="206"/>
        <end position="218"/>
    </location>
</feature>
<dbReference type="EMBL" id="CAXHTA020000004">
    <property type="protein sequence ID" value="CAL5220879.1"/>
    <property type="molecule type" value="Genomic_DNA"/>
</dbReference>
<protein>
    <recommendedName>
        <fullName evidence="4">aspartyl aminopeptidase</fullName>
        <ecNumber evidence="4">3.4.11.21</ecNumber>
    </recommendedName>
</protein>
<dbReference type="Gene3D" id="3.40.630.10">
    <property type="entry name" value="Zn peptidases"/>
    <property type="match status" value="1"/>
</dbReference>
<sequence length="532" mass="57113">MGVQKPKTPVDPSIAKNLLEFINASWTPYHAVDEASKRLKAAGFQKLSERSPWKGLKTGGKYYFTRNASTIVAFAVGSKYDAGNGFHMIGAHTDSPCLKLKPISNGVKSGFVMVNVEPYGGGLWHTWFDRDLSVAGRVLVRKGDHLMQRLVKIERPIMRIPMLAIHLYREIGEQGFKPNKQTHLAPILATVVKAAANKGSAAAAAESKAEAAPAGSEPNGDASPGDASSGNASGHPSDSGSKEKPLQPPHHPVLLKALAKELQCEPADIVDFELNLCDTVPGTIGGLEEEFVFVGRLDNLGMSYLSLQALIDSTSLPDALADETAVRAVALFDHEEVGSASAQGAGGPVMRDTITRVTHAFMDSAAADAPVRAIQNSFLVSADMAHALHPNYADKHEPDHKPQFHKGLVLKHNVNQRYATNAVSAALFRELAHRRGIPTQEFCVRSDMACGSTIGPILASGLGCRTVDVGAPQLAMHSIREMCSVDDCSHAYNHFMSFMEDFTALDASIDVDSLEDPDILGTVEDTPCNHVQ</sequence>
<dbReference type="EC" id="3.4.11.21" evidence="4"/>
<dbReference type="Proteomes" id="UP001497392">
    <property type="component" value="Unassembled WGS sequence"/>
</dbReference>
<evidence type="ECO:0000256" key="2">
    <source>
        <dbReference type="ARBA" id="ARBA00001947"/>
    </source>
</evidence>
<dbReference type="SUPFAM" id="SSF101821">
    <property type="entry name" value="Aminopeptidase/glucanase lid domain"/>
    <property type="match status" value="1"/>
</dbReference>
<evidence type="ECO:0000256" key="3">
    <source>
        <dbReference type="ARBA" id="ARBA00008290"/>
    </source>
</evidence>
<keyword evidence="6 11" id="KW-0645">Protease</keyword>
<dbReference type="Gene3D" id="2.30.250.10">
    <property type="entry name" value="Aminopeptidase i, Domain 2"/>
    <property type="match status" value="1"/>
</dbReference>
<dbReference type="SUPFAM" id="SSF53187">
    <property type="entry name" value="Zn-dependent exopeptidases"/>
    <property type="match status" value="1"/>
</dbReference>
<evidence type="ECO:0000313" key="14">
    <source>
        <dbReference type="Proteomes" id="UP001497392"/>
    </source>
</evidence>
<accession>A0ABP1FQ88</accession>
<evidence type="ECO:0000256" key="6">
    <source>
        <dbReference type="ARBA" id="ARBA00022670"/>
    </source>
</evidence>
<dbReference type="CDD" id="cd05658">
    <property type="entry name" value="M18_DAP"/>
    <property type="match status" value="1"/>
</dbReference>
<keyword evidence="7 11" id="KW-0479">Metal-binding</keyword>
<dbReference type="InterPro" id="IPR023358">
    <property type="entry name" value="Peptidase_M18_dom2"/>
</dbReference>
<evidence type="ECO:0000256" key="5">
    <source>
        <dbReference type="ARBA" id="ARBA00022438"/>
    </source>
</evidence>
<reference evidence="13 14" key="1">
    <citation type="submission" date="2024-06" db="EMBL/GenBank/DDBJ databases">
        <authorList>
            <person name="Kraege A."/>
            <person name="Thomma B."/>
        </authorList>
    </citation>
    <scope>NUCLEOTIDE SEQUENCE [LARGE SCALE GENOMIC DNA]</scope>
</reference>
<keyword evidence="8 11" id="KW-0378">Hydrolase</keyword>
<comment type="catalytic activity">
    <reaction evidence="1">
        <text>Release of an N-terminal aspartate or glutamate from a peptide, with a preference for aspartate.</text>
        <dbReference type="EC" id="3.4.11.21"/>
    </reaction>
</comment>
<feature type="region of interest" description="Disordered" evidence="12">
    <location>
        <begin position="206"/>
        <end position="249"/>
    </location>
</feature>
<evidence type="ECO:0000256" key="12">
    <source>
        <dbReference type="SAM" id="MobiDB-lite"/>
    </source>
</evidence>
<gene>
    <name evidence="13" type="primary">g2968</name>
    <name evidence="13" type="ORF">VP750_LOCUS2538</name>
</gene>
<feature type="compositionally biased region" description="Polar residues" evidence="12">
    <location>
        <begin position="226"/>
        <end position="239"/>
    </location>
</feature>
<dbReference type="PANTHER" id="PTHR28570:SF3">
    <property type="entry name" value="ASPARTYL AMINOPEPTIDASE"/>
    <property type="match status" value="1"/>
</dbReference>
<evidence type="ECO:0000313" key="13">
    <source>
        <dbReference type="EMBL" id="CAL5220879.1"/>
    </source>
</evidence>
<name>A0ABP1FQ88_9CHLO</name>
<evidence type="ECO:0000256" key="1">
    <source>
        <dbReference type="ARBA" id="ARBA00001335"/>
    </source>
</evidence>
<evidence type="ECO:0000256" key="8">
    <source>
        <dbReference type="ARBA" id="ARBA00022801"/>
    </source>
</evidence>
<dbReference type="PANTHER" id="PTHR28570">
    <property type="entry name" value="ASPARTYL AMINOPEPTIDASE"/>
    <property type="match status" value="1"/>
</dbReference>
<keyword evidence="14" id="KW-1185">Reference proteome</keyword>
<evidence type="ECO:0000256" key="4">
    <source>
        <dbReference type="ARBA" id="ARBA00011965"/>
    </source>
</evidence>
<dbReference type="PRINTS" id="PR00932">
    <property type="entry name" value="AMINO1PTASE"/>
</dbReference>
<evidence type="ECO:0000256" key="9">
    <source>
        <dbReference type="ARBA" id="ARBA00022833"/>
    </source>
</evidence>
<dbReference type="Pfam" id="PF02127">
    <property type="entry name" value="Peptidase_M18"/>
    <property type="match status" value="1"/>
</dbReference>
<organism evidence="13 14">
    <name type="scientific">Coccomyxa viridis</name>
    <dbReference type="NCBI Taxonomy" id="1274662"/>
    <lineage>
        <taxon>Eukaryota</taxon>
        <taxon>Viridiplantae</taxon>
        <taxon>Chlorophyta</taxon>
        <taxon>core chlorophytes</taxon>
        <taxon>Trebouxiophyceae</taxon>
        <taxon>Trebouxiophyceae incertae sedis</taxon>
        <taxon>Coccomyxaceae</taxon>
        <taxon>Coccomyxa</taxon>
    </lineage>
</organism>
<keyword evidence="5 11" id="KW-0031">Aminopeptidase</keyword>
<evidence type="ECO:0000256" key="7">
    <source>
        <dbReference type="ARBA" id="ARBA00022723"/>
    </source>
</evidence>
<keyword evidence="9 11" id="KW-0862">Zinc</keyword>
<dbReference type="InterPro" id="IPR001948">
    <property type="entry name" value="Peptidase_M18"/>
</dbReference>
<evidence type="ECO:0000256" key="11">
    <source>
        <dbReference type="RuleBase" id="RU004386"/>
    </source>
</evidence>